<organism evidence="1 2">
    <name type="scientific">Asanoa iriomotensis</name>
    <dbReference type="NCBI Taxonomy" id="234613"/>
    <lineage>
        <taxon>Bacteria</taxon>
        <taxon>Bacillati</taxon>
        <taxon>Actinomycetota</taxon>
        <taxon>Actinomycetes</taxon>
        <taxon>Micromonosporales</taxon>
        <taxon>Micromonosporaceae</taxon>
        <taxon>Asanoa</taxon>
    </lineage>
</organism>
<comment type="caution">
    <text evidence="1">The sequence shown here is derived from an EMBL/GenBank/DDBJ whole genome shotgun (WGS) entry which is preliminary data.</text>
</comment>
<reference evidence="1 2" key="1">
    <citation type="submission" date="2021-01" db="EMBL/GenBank/DDBJ databases">
        <title>Whole genome shotgun sequence of Asanoa iriomotensis NBRC 100142.</title>
        <authorList>
            <person name="Komaki H."/>
            <person name="Tamura T."/>
        </authorList>
    </citation>
    <scope>NUCLEOTIDE SEQUENCE [LARGE SCALE GENOMIC DNA]</scope>
    <source>
        <strain evidence="1 2">NBRC 100142</strain>
    </source>
</reference>
<proteinExistence type="predicted"/>
<gene>
    <name evidence="1" type="ORF">Air01nite_44630</name>
</gene>
<accession>A0ABQ4C6G7</accession>
<keyword evidence="2" id="KW-1185">Reference proteome</keyword>
<evidence type="ECO:0000313" key="1">
    <source>
        <dbReference type="EMBL" id="GIF58368.1"/>
    </source>
</evidence>
<dbReference type="EMBL" id="BONC01000032">
    <property type="protein sequence ID" value="GIF58368.1"/>
    <property type="molecule type" value="Genomic_DNA"/>
</dbReference>
<protein>
    <submittedName>
        <fullName evidence="1">Uncharacterized protein</fullName>
    </submittedName>
</protein>
<name>A0ABQ4C6G7_9ACTN</name>
<evidence type="ECO:0000313" key="2">
    <source>
        <dbReference type="Proteomes" id="UP000624325"/>
    </source>
</evidence>
<dbReference type="Proteomes" id="UP000624325">
    <property type="component" value="Unassembled WGS sequence"/>
</dbReference>
<sequence>MPKAVPEYLGLYRERLHPAGTPDGVDGWWEVTDEESAVAVAADMVVQLEAAGWPVLDRLLTAGGMLDQVRCGDLGYMKQANFDVFFARAEALLLMDQGPSDLLEKNLRHAREHCIATQHENAKKFDEWVRAQARGAA</sequence>